<gene>
    <name evidence="3" type="ORF">MU846_04800</name>
</gene>
<dbReference type="InterPro" id="IPR050261">
    <property type="entry name" value="FrsA_esterase"/>
</dbReference>
<organism evidence="3 4">
    <name type="scientific">Alcanivorax quisquiliarum</name>
    <dbReference type="NCBI Taxonomy" id="2933565"/>
    <lineage>
        <taxon>Bacteria</taxon>
        <taxon>Pseudomonadati</taxon>
        <taxon>Pseudomonadota</taxon>
        <taxon>Gammaproteobacteria</taxon>
        <taxon>Oceanospirillales</taxon>
        <taxon>Alcanivoracaceae</taxon>
        <taxon>Alcanivorax</taxon>
    </lineage>
</organism>
<dbReference type="EMBL" id="JALKII010000002">
    <property type="protein sequence ID" value="MCK0537022.1"/>
    <property type="molecule type" value="Genomic_DNA"/>
</dbReference>
<name>A0ABT0E5B6_9GAMM</name>
<dbReference type="Pfam" id="PF01738">
    <property type="entry name" value="DLH"/>
    <property type="match status" value="1"/>
</dbReference>
<keyword evidence="3" id="KW-0378">Hydrolase</keyword>
<proteinExistence type="predicted"/>
<evidence type="ECO:0000313" key="3">
    <source>
        <dbReference type="EMBL" id="MCK0537022.1"/>
    </source>
</evidence>
<feature type="domain" description="Dienelactone hydrolase" evidence="2">
    <location>
        <begin position="48"/>
        <end position="262"/>
    </location>
</feature>
<evidence type="ECO:0000259" key="2">
    <source>
        <dbReference type="Pfam" id="PF01738"/>
    </source>
</evidence>
<evidence type="ECO:0000256" key="1">
    <source>
        <dbReference type="SAM" id="SignalP"/>
    </source>
</evidence>
<keyword evidence="4" id="KW-1185">Reference proteome</keyword>
<accession>A0ABT0E5B6</accession>
<keyword evidence="1" id="KW-0732">Signal</keyword>
<sequence>MKHLALATVTGLALLGGGTAMAETIVETVPYEIDGEAFAGLLVYDSSLTGTAPGILMVPNWMGPTDDAARKAARVAGDRYVVLVADMYGKAARPQNQQQAAQAAAAVRSNRALMRRRATVALDTLRTVQPRQKALKVDSTRLGAAGFCFGGTSVLELARAGAAISGFVSFHGNLDTPRPGDTTALPAPVLVLHGADDPYVPAEQVRAFEEEMRNAGADWQLVSFGGAVHSFSDPTANTPGQAQYHPRVAARAFTMMNQFFDEQFAH</sequence>
<dbReference type="PANTHER" id="PTHR22946">
    <property type="entry name" value="DIENELACTONE HYDROLASE DOMAIN-CONTAINING PROTEIN-RELATED"/>
    <property type="match status" value="1"/>
</dbReference>
<comment type="caution">
    <text evidence="3">The sequence shown here is derived from an EMBL/GenBank/DDBJ whole genome shotgun (WGS) entry which is preliminary data.</text>
</comment>
<dbReference type="SUPFAM" id="SSF53474">
    <property type="entry name" value="alpha/beta-Hydrolases"/>
    <property type="match status" value="1"/>
</dbReference>
<evidence type="ECO:0000313" key="4">
    <source>
        <dbReference type="Proteomes" id="UP001165524"/>
    </source>
</evidence>
<feature type="signal peptide" evidence="1">
    <location>
        <begin position="1"/>
        <end position="22"/>
    </location>
</feature>
<protein>
    <submittedName>
        <fullName evidence="3">Dienelactone hydrolase family protein</fullName>
    </submittedName>
</protein>
<dbReference type="PANTHER" id="PTHR22946:SF4">
    <property type="entry name" value="ESTERASE FRSA"/>
    <property type="match status" value="1"/>
</dbReference>
<dbReference type="Gene3D" id="3.40.50.1820">
    <property type="entry name" value="alpha/beta hydrolase"/>
    <property type="match status" value="1"/>
</dbReference>
<dbReference type="InterPro" id="IPR029058">
    <property type="entry name" value="AB_hydrolase_fold"/>
</dbReference>
<feature type="chain" id="PRO_5046702229" evidence="1">
    <location>
        <begin position="23"/>
        <end position="266"/>
    </location>
</feature>
<dbReference type="Proteomes" id="UP001165524">
    <property type="component" value="Unassembled WGS sequence"/>
</dbReference>
<dbReference type="RefSeq" id="WP_246949092.1">
    <property type="nucleotide sequence ID" value="NZ_JALKII010000002.1"/>
</dbReference>
<reference evidence="3" key="1">
    <citation type="submission" date="2022-04" db="EMBL/GenBank/DDBJ databases">
        <title>Alcanivorax sp. CY1518 draft genome sequence.</title>
        <authorList>
            <person name="Zhao G."/>
            <person name="An M."/>
        </authorList>
    </citation>
    <scope>NUCLEOTIDE SEQUENCE</scope>
    <source>
        <strain evidence="3">CY1518</strain>
    </source>
</reference>
<dbReference type="GO" id="GO:0016787">
    <property type="term" value="F:hydrolase activity"/>
    <property type="evidence" value="ECO:0007669"/>
    <property type="project" value="UniProtKB-KW"/>
</dbReference>
<dbReference type="InterPro" id="IPR002925">
    <property type="entry name" value="Dienelactn_hydro"/>
</dbReference>